<dbReference type="PANTHER" id="PTHR37461:SF1">
    <property type="entry name" value="ANTI-SIGMA-K FACTOR RSKA"/>
    <property type="match status" value="1"/>
</dbReference>
<gene>
    <name evidence="2" type="ORF">H3309_13350</name>
</gene>
<feature type="domain" description="Anti-sigma K factor RskA C-terminal" evidence="1">
    <location>
        <begin position="103"/>
        <end position="231"/>
    </location>
</feature>
<accession>A0A7G5IG37</accession>
<evidence type="ECO:0000313" key="2">
    <source>
        <dbReference type="EMBL" id="QMW22329.1"/>
    </source>
</evidence>
<organism evidence="2 3">
    <name type="scientific">Sandaracinobacteroides saxicola</name>
    <dbReference type="NCBI Taxonomy" id="2759707"/>
    <lineage>
        <taxon>Bacteria</taxon>
        <taxon>Pseudomonadati</taxon>
        <taxon>Pseudomonadota</taxon>
        <taxon>Alphaproteobacteria</taxon>
        <taxon>Sphingomonadales</taxon>
        <taxon>Sphingosinicellaceae</taxon>
        <taxon>Sandaracinobacteroides</taxon>
    </lineage>
</organism>
<keyword evidence="3" id="KW-1185">Reference proteome</keyword>
<dbReference type="InterPro" id="IPR051474">
    <property type="entry name" value="Anti-sigma-K/W_factor"/>
</dbReference>
<protein>
    <submittedName>
        <fullName evidence="2">Anti-sigma factor</fullName>
    </submittedName>
</protein>
<dbReference type="GO" id="GO:0006417">
    <property type="term" value="P:regulation of translation"/>
    <property type="evidence" value="ECO:0007669"/>
    <property type="project" value="TreeGrafter"/>
</dbReference>
<evidence type="ECO:0000313" key="3">
    <source>
        <dbReference type="Proteomes" id="UP000515292"/>
    </source>
</evidence>
<dbReference type="EMBL" id="CP059851">
    <property type="protein sequence ID" value="QMW22329.1"/>
    <property type="molecule type" value="Genomic_DNA"/>
</dbReference>
<evidence type="ECO:0000259" key="1">
    <source>
        <dbReference type="Pfam" id="PF10099"/>
    </source>
</evidence>
<dbReference type="AlphaFoldDB" id="A0A7G5IG37"/>
<dbReference type="KEGG" id="sand:H3309_13350"/>
<dbReference type="InterPro" id="IPR018764">
    <property type="entry name" value="RskA_C"/>
</dbReference>
<dbReference type="Pfam" id="PF10099">
    <property type="entry name" value="RskA_C"/>
    <property type="match status" value="1"/>
</dbReference>
<proteinExistence type="predicted"/>
<dbReference type="RefSeq" id="WP_182295174.1">
    <property type="nucleotide sequence ID" value="NZ_CP059851.1"/>
</dbReference>
<dbReference type="PANTHER" id="PTHR37461">
    <property type="entry name" value="ANTI-SIGMA-K FACTOR RSKA"/>
    <property type="match status" value="1"/>
</dbReference>
<dbReference type="Proteomes" id="UP000515292">
    <property type="component" value="Chromosome"/>
</dbReference>
<sequence>MSDQPISTDEALAMDWALGALERDAMRSVEARMLSDPAFRALCEDWAERLAPLGDGIAPVAPPAVLWDRIEAALEAPAVVVPARAGWWQSLGLWRGLSFASSAVAAVAVALLLVPRPPQVVERLVTRDGVVMAATLAGEGKAPLVTAAVDTARSALVLAPVGTEKLDGRQPELWLIPADGRPRSLGLISLGGQQQVKVPATVLKLVAAGAVLAVSLEPRGGSPTGLPTGPVVATGKLVAV</sequence>
<reference evidence="2 3" key="1">
    <citation type="submission" date="2020-07" db="EMBL/GenBank/DDBJ databases">
        <title>Complete genome sequence for Sandaracinobacter sp. M6.</title>
        <authorList>
            <person name="Tang Y."/>
            <person name="Liu Q."/>
            <person name="Guo Z."/>
            <person name="Lei P."/>
            <person name="Huang B."/>
        </authorList>
    </citation>
    <scope>NUCLEOTIDE SEQUENCE [LARGE SCALE GENOMIC DNA]</scope>
    <source>
        <strain evidence="2 3">M6</strain>
    </source>
</reference>
<name>A0A7G5IG37_9SPHN</name>
<dbReference type="GO" id="GO:0005886">
    <property type="term" value="C:plasma membrane"/>
    <property type="evidence" value="ECO:0007669"/>
    <property type="project" value="InterPro"/>
</dbReference>
<dbReference type="GO" id="GO:0016989">
    <property type="term" value="F:sigma factor antagonist activity"/>
    <property type="evidence" value="ECO:0007669"/>
    <property type="project" value="TreeGrafter"/>
</dbReference>